<reference evidence="5 6" key="1">
    <citation type="submission" date="2019-08" db="EMBL/GenBank/DDBJ databases">
        <title>Amphibian skin-associated Pigmentiphaga: genome sequence and occurrence across geography and hosts.</title>
        <authorList>
            <person name="Bletz M.C."/>
            <person name="Bunk B."/>
            <person name="Sproeer C."/>
            <person name="Biwer P."/>
            <person name="Reiter S."/>
            <person name="Rabemananjara F.C.E."/>
            <person name="Schulz S."/>
            <person name="Overmann J."/>
            <person name="Vences M."/>
        </authorList>
    </citation>
    <scope>NUCLEOTIDE SEQUENCE [LARGE SCALE GENOMIC DNA]</scope>
    <source>
        <strain evidence="5 6">Mada1488</strain>
    </source>
</reference>
<dbReference type="Gene3D" id="3.30.450.20">
    <property type="entry name" value="PAS domain"/>
    <property type="match status" value="1"/>
</dbReference>
<keyword evidence="6" id="KW-1185">Reference proteome</keyword>
<dbReference type="PANTHER" id="PTHR32089:SF112">
    <property type="entry name" value="LYSOZYME-LIKE PROTEIN-RELATED"/>
    <property type="match status" value="1"/>
</dbReference>
<dbReference type="InterPro" id="IPR013655">
    <property type="entry name" value="PAS_fold_3"/>
</dbReference>
<evidence type="ECO:0000256" key="1">
    <source>
        <dbReference type="ARBA" id="ARBA00023224"/>
    </source>
</evidence>
<feature type="domain" description="PAS" evidence="4">
    <location>
        <begin position="31"/>
        <end position="75"/>
    </location>
</feature>
<dbReference type="Pfam" id="PF08447">
    <property type="entry name" value="PAS_3"/>
    <property type="match status" value="1"/>
</dbReference>
<dbReference type="GO" id="GO:0007165">
    <property type="term" value="P:signal transduction"/>
    <property type="evidence" value="ECO:0007669"/>
    <property type="project" value="UniProtKB-KW"/>
</dbReference>
<dbReference type="SUPFAM" id="SSF55785">
    <property type="entry name" value="PYP-like sensor domain (PAS domain)"/>
    <property type="match status" value="1"/>
</dbReference>
<dbReference type="SMART" id="SM00091">
    <property type="entry name" value="PAS"/>
    <property type="match status" value="1"/>
</dbReference>
<dbReference type="PANTHER" id="PTHR32089">
    <property type="entry name" value="METHYL-ACCEPTING CHEMOTAXIS PROTEIN MCPB"/>
    <property type="match status" value="1"/>
</dbReference>
<organism evidence="5 6">
    <name type="scientific">Pigmentiphaga aceris</name>
    <dbReference type="NCBI Taxonomy" id="1940612"/>
    <lineage>
        <taxon>Bacteria</taxon>
        <taxon>Pseudomonadati</taxon>
        <taxon>Pseudomonadota</taxon>
        <taxon>Betaproteobacteria</taxon>
        <taxon>Burkholderiales</taxon>
        <taxon>Alcaligenaceae</taxon>
        <taxon>Pigmentiphaga</taxon>
    </lineage>
</organism>
<dbReference type="PROSITE" id="PS50112">
    <property type="entry name" value="PAS"/>
    <property type="match status" value="1"/>
</dbReference>
<dbReference type="InterPro" id="IPR004089">
    <property type="entry name" value="MCPsignal_dom"/>
</dbReference>
<dbReference type="SUPFAM" id="SSF58104">
    <property type="entry name" value="Methyl-accepting chemotaxis protein (MCP) signaling domain"/>
    <property type="match status" value="1"/>
</dbReference>
<evidence type="ECO:0000259" key="4">
    <source>
        <dbReference type="PROSITE" id="PS50112"/>
    </source>
</evidence>
<evidence type="ECO:0000256" key="2">
    <source>
        <dbReference type="PROSITE-ProRule" id="PRU00284"/>
    </source>
</evidence>
<dbReference type="NCBIfam" id="TIGR00229">
    <property type="entry name" value="sensory_box"/>
    <property type="match status" value="1"/>
</dbReference>
<protein>
    <submittedName>
        <fullName evidence="5">Methyl-accepting chemotaxis protein</fullName>
    </submittedName>
</protein>
<dbReference type="CDD" id="cd00130">
    <property type="entry name" value="PAS"/>
    <property type="match status" value="1"/>
</dbReference>
<dbReference type="Proteomes" id="UP000325161">
    <property type="component" value="Chromosome"/>
</dbReference>
<evidence type="ECO:0000313" key="6">
    <source>
        <dbReference type="Proteomes" id="UP000325161"/>
    </source>
</evidence>
<dbReference type="EMBL" id="CP043046">
    <property type="protein sequence ID" value="QEI05218.1"/>
    <property type="molecule type" value="Genomic_DNA"/>
</dbReference>
<accession>A0A5C0ASL7</accession>
<evidence type="ECO:0000313" key="5">
    <source>
        <dbReference type="EMBL" id="QEI05218.1"/>
    </source>
</evidence>
<feature type="domain" description="Methyl-accepting transducer" evidence="3">
    <location>
        <begin position="277"/>
        <end position="513"/>
    </location>
</feature>
<dbReference type="InterPro" id="IPR000014">
    <property type="entry name" value="PAS"/>
</dbReference>
<dbReference type="KEGG" id="pacr:FXN63_04730"/>
<dbReference type="SMART" id="SM00283">
    <property type="entry name" value="MA"/>
    <property type="match status" value="1"/>
</dbReference>
<dbReference type="GO" id="GO:0016020">
    <property type="term" value="C:membrane"/>
    <property type="evidence" value="ECO:0007669"/>
    <property type="project" value="InterPro"/>
</dbReference>
<dbReference type="Gene3D" id="1.10.287.950">
    <property type="entry name" value="Methyl-accepting chemotaxis protein"/>
    <property type="match status" value="1"/>
</dbReference>
<proteinExistence type="predicted"/>
<dbReference type="OrthoDB" id="9806477at2"/>
<name>A0A5C0ASL7_9BURK</name>
<gene>
    <name evidence="5" type="ORF">FXN63_04730</name>
</gene>
<dbReference type="AlphaFoldDB" id="A0A5C0ASL7"/>
<keyword evidence="1 2" id="KW-0807">Transducer</keyword>
<evidence type="ECO:0000259" key="3">
    <source>
        <dbReference type="PROSITE" id="PS50111"/>
    </source>
</evidence>
<sequence>MPAIGASYRVAARYTEYAAHFLLVESMSKPPTNNVEHLVDKARPIVTKTDMKGHITYANPSFVEISGFSREELIGAPHNVVRHPDMPAEAFTDLWKTVLRGQPWQGMVKNRAKDGGFYWVMAFVTPLFEGGRQVGFMSVRNAPSRAQIDHAAALYAQVKAGQAKFPMTPRARWWHRPAPVAASLGGIGLALFAGAAALPHWGWSAGGAAWLLTSVLVWRGLVSAPLNEAIDALVAIEHGELDRAAGPDARFGLGSLRLHIEAVRIHLRSTLCDVMLSARAVEASAGQVNDEVAALTTAIGAQRDRIAQIASAVQQMSVSIRDASQHTASALALSESAMADVDGAESKISQSVTGTTSVADAVGRTSTQVDSLHTLVATITRVTQSISDIATQTSLLSLNAAIEAARAGEEGRGFGVVADEVRSLSERTARSTEDIGKALEAITRFATDTAASMQDAVSSVAVSGNQIRDSAGFFVRVRESSGAAVDRSRDIAGMLDQQSSASRDIAGSMDAISEAVDRTAASVDGLGTASHELHDVAGEIRQLLARFEASISK</sequence>
<dbReference type="InterPro" id="IPR035965">
    <property type="entry name" value="PAS-like_dom_sf"/>
</dbReference>
<dbReference type="PROSITE" id="PS50111">
    <property type="entry name" value="CHEMOTAXIS_TRANSDUC_2"/>
    <property type="match status" value="1"/>
</dbReference>
<dbReference type="Pfam" id="PF00015">
    <property type="entry name" value="MCPsignal"/>
    <property type="match status" value="1"/>
</dbReference>